<protein>
    <submittedName>
        <fullName evidence="1">AMV102</fullName>
    </submittedName>
</protein>
<sequence length="148" mass="18637">MIIYLNEYKIYIEDINYFSLYNFKYFFQLYFHNDINYCSNIDFINMIKLFTIDDFLCLGDNRLSKNILHLMNKYSTVNLHKLLEQGYKYFNMDMLYDLFIPFRYIKIYKNKYFIKENIIDPTIYYFENVVDLDKFNMEYYDYKYIYKN</sequence>
<dbReference type="EMBL" id="AF250284">
    <property type="protein sequence ID" value="AAG02808.1"/>
    <property type="molecule type" value="Genomic_DNA"/>
</dbReference>
<proteinExistence type="predicted"/>
<dbReference type="RefSeq" id="NP_064884.1">
    <property type="nucleotide sequence ID" value="NC_002520.1"/>
</dbReference>
<dbReference type="OrthoDB" id="20272at10239"/>
<dbReference type="GeneID" id="1494692"/>
<accession>Q9EMU7</accession>
<dbReference type="Proteomes" id="UP000000872">
    <property type="component" value="Segment"/>
</dbReference>
<gene>
    <name evidence="1" type="primary">AMV102</name>
</gene>
<evidence type="ECO:0000313" key="1">
    <source>
        <dbReference type="EMBL" id="AAG02808.1"/>
    </source>
</evidence>
<keyword evidence="2" id="KW-1185">Reference proteome</keyword>
<dbReference type="KEGG" id="vg:1494692"/>
<reference evidence="1 2" key="1">
    <citation type="journal article" date="2000" name="Virology">
        <title>Complete genomic sequence of the Amsacta moorei entomopoxvirus: analysis and comparison with other poxviruses.</title>
        <authorList>
            <person name="Bawden A.L."/>
            <person name="Glassberg K.J."/>
            <person name="Diggans J."/>
            <person name="Shaw R."/>
            <person name="Farmerie W."/>
            <person name="Moyer R.W."/>
        </authorList>
    </citation>
    <scope>NUCLEOTIDE SEQUENCE [LARGE SCALE GENOMIC DNA]</scope>
</reference>
<organismHost>
    <name type="scientific">Amsacta</name>
    <dbReference type="NCBI Taxonomy" id="340055"/>
</organismHost>
<organism evidence="1 2">
    <name type="scientific">Amsacta moorei entomopoxvirus</name>
    <name type="common">AmEPV</name>
    <dbReference type="NCBI Taxonomy" id="28321"/>
    <lineage>
        <taxon>Viruses</taxon>
        <taxon>Varidnaviria</taxon>
        <taxon>Bamfordvirae</taxon>
        <taxon>Nucleocytoviricota</taxon>
        <taxon>Pokkesviricetes</taxon>
        <taxon>Chitovirales</taxon>
        <taxon>Poxviridae</taxon>
        <taxon>Entomopoxvirinae</taxon>
        <taxon>Betaentomopoxvirus</taxon>
    </lineage>
</organism>
<evidence type="ECO:0000313" key="2">
    <source>
        <dbReference type="Proteomes" id="UP000000872"/>
    </source>
</evidence>
<name>Q9EMU7_AMEPV</name>